<dbReference type="AlphaFoldDB" id="F6PZ36"/>
<evidence type="ECO:0000313" key="4">
    <source>
        <dbReference type="Proteomes" id="UP000008144"/>
    </source>
</evidence>
<evidence type="ECO:0000256" key="1">
    <source>
        <dbReference type="ARBA" id="ARBA00004906"/>
    </source>
</evidence>
<reference evidence="3" key="2">
    <citation type="journal article" date="2008" name="Genome Biol.">
        <title>Improved genome assembly and evidence-based global gene model set for the chordate Ciona intestinalis: new insight into intron and operon populations.</title>
        <authorList>
            <person name="Satou Y."/>
            <person name="Mineta K."/>
            <person name="Ogasawara M."/>
            <person name="Sasakura Y."/>
            <person name="Shoguchi E."/>
            <person name="Ueno K."/>
            <person name="Yamada L."/>
            <person name="Matsumoto J."/>
            <person name="Wasserscheid J."/>
            <person name="Dewar K."/>
            <person name="Wiley G.B."/>
            <person name="Macmil S.L."/>
            <person name="Roe B.A."/>
            <person name="Zeller R.W."/>
            <person name="Hastings K.E."/>
            <person name="Lemaire P."/>
            <person name="Lindquist E."/>
            <person name="Endo T."/>
            <person name="Hotta K."/>
            <person name="Inaba K."/>
        </authorList>
    </citation>
    <scope>NUCLEOTIDE SEQUENCE [LARGE SCALE GENOMIC DNA]</scope>
    <source>
        <strain evidence="3">wild type</strain>
    </source>
</reference>
<proteinExistence type="predicted"/>
<dbReference type="GeneTree" id="ENSGT00390000004915"/>
<comment type="pathway">
    <text evidence="1">Protein modification; protein ubiquitination.</text>
</comment>
<reference evidence="3" key="3">
    <citation type="submission" date="2025-08" db="UniProtKB">
        <authorList>
            <consortium name="Ensembl"/>
        </authorList>
    </citation>
    <scope>IDENTIFICATION</scope>
</reference>
<dbReference type="InParanoid" id="F6PZ36"/>
<dbReference type="OMA" id="NINTWVH"/>
<dbReference type="EMBL" id="EAAA01000229">
    <property type="status" value="NOT_ANNOTATED_CDS"/>
    <property type="molecule type" value="Genomic_DNA"/>
</dbReference>
<organism evidence="3 4">
    <name type="scientific">Ciona intestinalis</name>
    <name type="common">Transparent sea squirt</name>
    <name type="synonym">Ascidia intestinalis</name>
    <dbReference type="NCBI Taxonomy" id="7719"/>
    <lineage>
        <taxon>Eukaryota</taxon>
        <taxon>Metazoa</taxon>
        <taxon>Chordata</taxon>
        <taxon>Tunicata</taxon>
        <taxon>Ascidiacea</taxon>
        <taxon>Phlebobranchia</taxon>
        <taxon>Cionidae</taxon>
        <taxon>Ciona</taxon>
    </lineage>
</organism>
<reference evidence="3" key="4">
    <citation type="submission" date="2025-09" db="UniProtKB">
        <authorList>
            <consortium name="Ensembl"/>
        </authorList>
    </citation>
    <scope>IDENTIFICATION</scope>
</reference>
<dbReference type="PANTHER" id="PTHR13123">
    <property type="entry name" value="LD30288P"/>
    <property type="match status" value="1"/>
</dbReference>
<dbReference type="Proteomes" id="UP000008144">
    <property type="component" value="Chromosome 1"/>
</dbReference>
<evidence type="ECO:0000313" key="3">
    <source>
        <dbReference type="Ensembl" id="ENSCINP00000023849.2"/>
    </source>
</evidence>
<reference evidence="4" key="1">
    <citation type="journal article" date="2002" name="Science">
        <title>The draft genome of Ciona intestinalis: insights into chordate and vertebrate origins.</title>
        <authorList>
            <person name="Dehal P."/>
            <person name="Satou Y."/>
            <person name="Campbell R.K."/>
            <person name="Chapman J."/>
            <person name="Degnan B."/>
            <person name="De Tomaso A."/>
            <person name="Davidson B."/>
            <person name="Di Gregorio A."/>
            <person name="Gelpke M."/>
            <person name="Goodstein D.M."/>
            <person name="Harafuji N."/>
            <person name="Hastings K.E."/>
            <person name="Ho I."/>
            <person name="Hotta K."/>
            <person name="Huang W."/>
            <person name="Kawashima T."/>
            <person name="Lemaire P."/>
            <person name="Martinez D."/>
            <person name="Meinertzhagen I.A."/>
            <person name="Necula S."/>
            <person name="Nonaka M."/>
            <person name="Putnam N."/>
            <person name="Rash S."/>
            <person name="Saiga H."/>
            <person name="Satake M."/>
            <person name="Terry A."/>
            <person name="Yamada L."/>
            <person name="Wang H.G."/>
            <person name="Awazu S."/>
            <person name="Azumi K."/>
            <person name="Boore J."/>
            <person name="Branno M."/>
            <person name="Chin-Bow S."/>
            <person name="DeSantis R."/>
            <person name="Doyle S."/>
            <person name="Francino P."/>
            <person name="Keys D.N."/>
            <person name="Haga S."/>
            <person name="Hayashi H."/>
            <person name="Hino K."/>
            <person name="Imai K.S."/>
            <person name="Inaba K."/>
            <person name="Kano S."/>
            <person name="Kobayashi K."/>
            <person name="Kobayashi M."/>
            <person name="Lee B.I."/>
            <person name="Makabe K.W."/>
            <person name="Manohar C."/>
            <person name="Matassi G."/>
            <person name="Medina M."/>
            <person name="Mochizuki Y."/>
            <person name="Mount S."/>
            <person name="Morishita T."/>
            <person name="Miura S."/>
            <person name="Nakayama A."/>
            <person name="Nishizaka S."/>
            <person name="Nomoto H."/>
            <person name="Ohta F."/>
            <person name="Oishi K."/>
            <person name="Rigoutsos I."/>
            <person name="Sano M."/>
            <person name="Sasaki A."/>
            <person name="Sasakura Y."/>
            <person name="Shoguchi E."/>
            <person name="Shin-i T."/>
            <person name="Spagnuolo A."/>
            <person name="Stainier D."/>
            <person name="Suzuki M.M."/>
            <person name="Tassy O."/>
            <person name="Takatori N."/>
            <person name="Tokuoka M."/>
            <person name="Yagi K."/>
            <person name="Yoshizaki F."/>
            <person name="Wada S."/>
            <person name="Zhang C."/>
            <person name="Hyatt P.D."/>
            <person name="Larimer F."/>
            <person name="Detter C."/>
            <person name="Doggett N."/>
            <person name="Glavina T."/>
            <person name="Hawkins T."/>
            <person name="Richardson P."/>
            <person name="Lucas S."/>
            <person name="Kohara Y."/>
            <person name="Levine M."/>
            <person name="Satoh N."/>
            <person name="Rokhsar D.S."/>
        </authorList>
    </citation>
    <scope>NUCLEOTIDE SEQUENCE [LARGE SCALE GENOMIC DNA]</scope>
</reference>
<keyword evidence="4" id="KW-1185">Reference proteome</keyword>
<dbReference type="GO" id="GO:0016567">
    <property type="term" value="P:protein ubiquitination"/>
    <property type="evidence" value="ECO:0007669"/>
    <property type="project" value="UniProtKB-UniPathway"/>
</dbReference>
<evidence type="ECO:0000256" key="2">
    <source>
        <dbReference type="ARBA" id="ARBA00022786"/>
    </source>
</evidence>
<dbReference type="STRING" id="7719.ENSCINP00000023849"/>
<dbReference type="InterPro" id="IPR040394">
    <property type="entry name" value="FBX25/32"/>
</dbReference>
<name>F6PZ36_CIOIN</name>
<keyword evidence="2" id="KW-0833">Ubl conjugation pathway</keyword>
<dbReference type="Ensembl" id="ENSCINT00000024095.2">
    <property type="protein sequence ID" value="ENSCINP00000023849.2"/>
    <property type="gene ID" value="ENSCING00000012872.2"/>
</dbReference>
<protein>
    <submittedName>
        <fullName evidence="3">Uncharacterized protein</fullName>
    </submittedName>
</protein>
<dbReference type="PANTHER" id="PTHR13123:SF7">
    <property type="entry name" value="LD30288P"/>
    <property type="match status" value="1"/>
</dbReference>
<dbReference type="HOGENOM" id="CLU_065667_0_0_1"/>
<dbReference type="UniPathway" id="UPA00143"/>
<accession>F6PZ36</accession>
<sequence length="229" mass="26668">MPFIGQDWRGPGYIWNKSGTSTWDICDRNIGVHLESVPRSQVKKIIEAFLRQMQEKKCQTSYTNLTSAPVSKCSVKENMTWLQVSSTGSKECRGYTTFGELIRRLDLAGAAALPHRFPYILKIAELVVRHKMSTLSGMAQSHFFLLIEALLEQVLERGCEIRRMRSILNRLMFLLQRQSRRTSFSSKLSWFQCIETVRIWQSKLKRIEVTRRFDNRATLTDLPLELQYD</sequence>